<keyword evidence="3" id="KW-1185">Reference proteome</keyword>
<dbReference type="AlphaFoldDB" id="A0A2K1J8F5"/>
<reference evidence="1 3" key="1">
    <citation type="journal article" date="2008" name="Science">
        <title>The Physcomitrella genome reveals evolutionary insights into the conquest of land by plants.</title>
        <authorList>
            <person name="Rensing S."/>
            <person name="Lang D."/>
            <person name="Zimmer A."/>
            <person name="Terry A."/>
            <person name="Salamov A."/>
            <person name="Shapiro H."/>
            <person name="Nishiyama T."/>
            <person name="Perroud P.-F."/>
            <person name="Lindquist E."/>
            <person name="Kamisugi Y."/>
            <person name="Tanahashi T."/>
            <person name="Sakakibara K."/>
            <person name="Fujita T."/>
            <person name="Oishi K."/>
            <person name="Shin-I T."/>
            <person name="Kuroki Y."/>
            <person name="Toyoda A."/>
            <person name="Suzuki Y."/>
            <person name="Hashimoto A."/>
            <person name="Yamaguchi K."/>
            <person name="Sugano A."/>
            <person name="Kohara Y."/>
            <person name="Fujiyama A."/>
            <person name="Anterola A."/>
            <person name="Aoki S."/>
            <person name="Ashton N."/>
            <person name="Barbazuk W.B."/>
            <person name="Barker E."/>
            <person name="Bennetzen J."/>
            <person name="Bezanilla M."/>
            <person name="Blankenship R."/>
            <person name="Cho S.H."/>
            <person name="Dutcher S."/>
            <person name="Estelle M."/>
            <person name="Fawcett J.A."/>
            <person name="Gundlach H."/>
            <person name="Hanada K."/>
            <person name="Heyl A."/>
            <person name="Hicks K.A."/>
            <person name="Hugh J."/>
            <person name="Lohr M."/>
            <person name="Mayer K."/>
            <person name="Melkozernov A."/>
            <person name="Murata T."/>
            <person name="Nelson D."/>
            <person name="Pils B."/>
            <person name="Prigge M."/>
            <person name="Reiss B."/>
            <person name="Renner T."/>
            <person name="Rombauts S."/>
            <person name="Rushton P."/>
            <person name="Sanderfoot A."/>
            <person name="Schween G."/>
            <person name="Shiu S.-H."/>
            <person name="Stueber K."/>
            <person name="Theodoulou F.L."/>
            <person name="Tu H."/>
            <person name="Van de Peer Y."/>
            <person name="Verrier P.J."/>
            <person name="Waters E."/>
            <person name="Wood A."/>
            <person name="Yang L."/>
            <person name="Cove D."/>
            <person name="Cuming A."/>
            <person name="Hasebe M."/>
            <person name="Lucas S."/>
            <person name="Mishler D.B."/>
            <person name="Reski R."/>
            <person name="Grigoriev I."/>
            <person name="Quatrano R.S."/>
            <person name="Boore J.L."/>
        </authorList>
    </citation>
    <scope>NUCLEOTIDE SEQUENCE [LARGE SCALE GENOMIC DNA]</scope>
    <source>
        <strain evidence="2 3">cv. Gransden 2004</strain>
    </source>
</reference>
<dbReference type="InParanoid" id="A0A2K1J8F5"/>
<reference evidence="1 3" key="2">
    <citation type="journal article" date="2018" name="Plant J.">
        <title>The Physcomitrella patens chromosome-scale assembly reveals moss genome structure and evolution.</title>
        <authorList>
            <person name="Lang D."/>
            <person name="Ullrich K.K."/>
            <person name="Murat F."/>
            <person name="Fuchs J."/>
            <person name="Jenkins J."/>
            <person name="Haas F.B."/>
            <person name="Piednoel M."/>
            <person name="Gundlach H."/>
            <person name="Van Bel M."/>
            <person name="Meyberg R."/>
            <person name="Vives C."/>
            <person name="Morata J."/>
            <person name="Symeonidi A."/>
            <person name="Hiss M."/>
            <person name="Muchero W."/>
            <person name="Kamisugi Y."/>
            <person name="Saleh O."/>
            <person name="Blanc G."/>
            <person name="Decker E.L."/>
            <person name="van Gessel N."/>
            <person name="Grimwood J."/>
            <person name="Hayes R.D."/>
            <person name="Graham S.W."/>
            <person name="Gunter L.E."/>
            <person name="McDaniel S.F."/>
            <person name="Hoernstein S.N.W."/>
            <person name="Larsson A."/>
            <person name="Li F.W."/>
            <person name="Perroud P.F."/>
            <person name="Phillips J."/>
            <person name="Ranjan P."/>
            <person name="Rokshar D.S."/>
            <person name="Rothfels C.J."/>
            <person name="Schneider L."/>
            <person name="Shu S."/>
            <person name="Stevenson D.W."/>
            <person name="Thummler F."/>
            <person name="Tillich M."/>
            <person name="Villarreal Aguilar J.C."/>
            <person name="Widiez T."/>
            <person name="Wong G.K."/>
            <person name="Wymore A."/>
            <person name="Zhang Y."/>
            <person name="Zimmer A.D."/>
            <person name="Quatrano R.S."/>
            <person name="Mayer K.F.X."/>
            <person name="Goodstein D."/>
            <person name="Casacuberta J.M."/>
            <person name="Vandepoele K."/>
            <person name="Reski R."/>
            <person name="Cuming A.C."/>
            <person name="Tuskan G.A."/>
            <person name="Maumus F."/>
            <person name="Salse J."/>
            <person name="Schmutz J."/>
            <person name="Rensing S.A."/>
        </authorList>
    </citation>
    <scope>NUCLEOTIDE SEQUENCE [LARGE SCALE GENOMIC DNA]</scope>
    <source>
        <strain evidence="2 3">cv. Gransden 2004</strain>
    </source>
</reference>
<evidence type="ECO:0000313" key="1">
    <source>
        <dbReference type="EMBL" id="PNR37799.1"/>
    </source>
</evidence>
<evidence type="ECO:0000313" key="2">
    <source>
        <dbReference type="EnsemblPlants" id="PAC:32986153.CDS.1"/>
    </source>
</evidence>
<name>A0A2K1J8F5_PHYPA</name>
<dbReference type="Gramene" id="Pp3c16_13081V3.1">
    <property type="protein sequence ID" value="PAC:32986153.CDS.1"/>
    <property type="gene ID" value="Pp3c16_13081"/>
</dbReference>
<dbReference type="EMBL" id="ABEU02000016">
    <property type="protein sequence ID" value="PNR37799.1"/>
    <property type="molecule type" value="Genomic_DNA"/>
</dbReference>
<gene>
    <name evidence="1" type="ORF">PHYPA_020908</name>
</gene>
<protein>
    <submittedName>
        <fullName evidence="1 2">Uncharacterized protein</fullName>
    </submittedName>
</protein>
<sequence>MFLHLAWPHNQRGFQIDVTLDKIVCSTRNKVLKDILKNSGELIEGMQISQCFKKTPRNKVRYPTTETHRTITIHQILSILEFHNHIVVLLG</sequence>
<organism evidence="1">
    <name type="scientific">Physcomitrium patens</name>
    <name type="common">Spreading-leaved earth moss</name>
    <name type="synonym">Physcomitrella patens</name>
    <dbReference type="NCBI Taxonomy" id="3218"/>
    <lineage>
        <taxon>Eukaryota</taxon>
        <taxon>Viridiplantae</taxon>
        <taxon>Streptophyta</taxon>
        <taxon>Embryophyta</taxon>
        <taxon>Bryophyta</taxon>
        <taxon>Bryophytina</taxon>
        <taxon>Bryopsida</taxon>
        <taxon>Funariidae</taxon>
        <taxon>Funariales</taxon>
        <taxon>Funariaceae</taxon>
        <taxon>Physcomitrium</taxon>
    </lineage>
</organism>
<proteinExistence type="predicted"/>
<reference evidence="2" key="3">
    <citation type="submission" date="2020-12" db="UniProtKB">
        <authorList>
            <consortium name="EnsemblPlants"/>
        </authorList>
    </citation>
    <scope>IDENTIFICATION</scope>
</reference>
<accession>A0A2K1J8F5</accession>
<evidence type="ECO:0000313" key="3">
    <source>
        <dbReference type="Proteomes" id="UP000006727"/>
    </source>
</evidence>
<dbReference type="EnsemblPlants" id="Pp3c16_13081V3.1">
    <property type="protein sequence ID" value="PAC:32986153.CDS.1"/>
    <property type="gene ID" value="Pp3c16_13081"/>
</dbReference>
<dbReference type="Proteomes" id="UP000006727">
    <property type="component" value="Chromosome 16"/>
</dbReference>